<dbReference type="EMBL" id="CP023009">
    <property type="protein sequence ID" value="AXW87084.1"/>
    <property type="molecule type" value="Genomic_DNA"/>
</dbReference>
<evidence type="ECO:0000259" key="2">
    <source>
        <dbReference type="Pfam" id="PF13193"/>
    </source>
</evidence>
<dbReference type="InterPro" id="IPR000873">
    <property type="entry name" value="AMP-dep_synth/lig_dom"/>
</dbReference>
<keyword evidence="3" id="KW-0436">Ligase</keyword>
<dbReference type="PANTHER" id="PTHR43767:SF10">
    <property type="entry name" value="SURFACTIN SYNTHASE SUBUNIT 1"/>
    <property type="match status" value="1"/>
</dbReference>
<organism evidence="3 4">
    <name type="scientific">Lonsdalea britannica</name>
    <dbReference type="NCBI Taxonomy" id="1082704"/>
    <lineage>
        <taxon>Bacteria</taxon>
        <taxon>Pseudomonadati</taxon>
        <taxon>Pseudomonadota</taxon>
        <taxon>Gammaproteobacteria</taxon>
        <taxon>Enterobacterales</taxon>
        <taxon>Pectobacteriaceae</taxon>
        <taxon>Lonsdalea</taxon>
    </lineage>
</organism>
<dbReference type="Pfam" id="PF00501">
    <property type="entry name" value="AMP-binding"/>
    <property type="match status" value="1"/>
</dbReference>
<dbReference type="AlphaFoldDB" id="A0AAD0SH29"/>
<keyword evidence="4" id="KW-1185">Reference proteome</keyword>
<accession>A0AAD0SH29</accession>
<dbReference type="PANTHER" id="PTHR43767">
    <property type="entry name" value="LONG-CHAIN-FATTY-ACID--COA LIGASE"/>
    <property type="match status" value="1"/>
</dbReference>
<feature type="domain" description="AMP-dependent synthetase/ligase" evidence="1">
    <location>
        <begin position="9"/>
        <end position="368"/>
    </location>
</feature>
<dbReference type="PROSITE" id="PS00455">
    <property type="entry name" value="AMP_BINDING"/>
    <property type="match status" value="1"/>
</dbReference>
<protein>
    <submittedName>
        <fullName evidence="3">Ligase</fullName>
    </submittedName>
</protein>
<evidence type="ECO:0000259" key="1">
    <source>
        <dbReference type="Pfam" id="PF00501"/>
    </source>
</evidence>
<feature type="domain" description="AMP-binding enzyme C-terminal" evidence="2">
    <location>
        <begin position="419"/>
        <end position="494"/>
    </location>
</feature>
<gene>
    <name evidence="3" type="ORF">CKQ53_08880</name>
</gene>
<dbReference type="RefSeq" id="WP_094117785.1">
    <property type="nucleotide sequence ID" value="NZ_CP023009.1"/>
</dbReference>
<dbReference type="InterPro" id="IPR045851">
    <property type="entry name" value="AMP-bd_C_sf"/>
</dbReference>
<dbReference type="KEGG" id="lbq:CKQ53_08880"/>
<dbReference type="Gene3D" id="3.30.300.30">
    <property type="match status" value="1"/>
</dbReference>
<dbReference type="SUPFAM" id="SSF56801">
    <property type="entry name" value="Acetyl-CoA synthetase-like"/>
    <property type="match status" value="1"/>
</dbReference>
<evidence type="ECO:0000313" key="3">
    <source>
        <dbReference type="EMBL" id="AXW87084.1"/>
    </source>
</evidence>
<dbReference type="Proteomes" id="UP000263881">
    <property type="component" value="Chromosome"/>
</dbReference>
<sequence>MDVFTSFRKLATLHPTETVVIQNNKNIIFTELLDLSEKVAAGLKQDGIKKGDRISIHVGNKIELLATYYACLKIGAIFVPINLKISANEAKKLIQHSSSRLYIGDAIRFHEMDKEIESCPTIEKKWIIDLSHSDENHHTRSWDNVISNVVPDDADDRHTDEIASLFYTSGTTGQPKGIVYSQQTLVDALNLTQATINPTLKKTNNKKNVIVSLVDLASPWSILITLAAIQKGYTVLLLPESNINELVELLKKKNIAWIAGTPSNFQAVINVAEKQNAPLNLSDTVCVVGGDVCGTELSQRFLSCFGSRLQSSYGQTELGGPVMYHHDLCAFNEPSIGWALPSVKFRIESTSSEGKGELFILTPAKAVGIWNGHDIDWFPSERWLATGDIVQQAPDGHLIFIGRRKEQIKIEGYPVYPVEIEQTLIQHQDIFAAVAFSVPDTFSGERIIALVQTASDNTPSAENLSEFLSHHIANYKQPSEYLFVQDIALATMGKISRRKLSNQYEQLKNQAIKYITVSTQA</sequence>
<dbReference type="Gene3D" id="3.40.50.12780">
    <property type="entry name" value="N-terminal domain of ligase-like"/>
    <property type="match status" value="1"/>
</dbReference>
<reference evidence="3 4" key="1">
    <citation type="submission" date="2017-08" db="EMBL/GenBank/DDBJ databases">
        <title>Comparative genomics of bacteria isolated from necrotic lesions of AOD affected trees.</title>
        <authorList>
            <person name="Doonan J."/>
            <person name="Denman S."/>
            <person name="McDonald J.E."/>
        </authorList>
    </citation>
    <scope>NUCLEOTIDE SEQUENCE [LARGE SCALE GENOMIC DNA]</scope>
    <source>
        <strain evidence="3 4">477</strain>
    </source>
</reference>
<dbReference type="InterPro" id="IPR020845">
    <property type="entry name" value="AMP-binding_CS"/>
</dbReference>
<dbReference type="InterPro" id="IPR025110">
    <property type="entry name" value="AMP-bd_C"/>
</dbReference>
<dbReference type="InterPro" id="IPR050237">
    <property type="entry name" value="ATP-dep_AMP-bd_enzyme"/>
</dbReference>
<dbReference type="Pfam" id="PF13193">
    <property type="entry name" value="AMP-binding_C"/>
    <property type="match status" value="1"/>
</dbReference>
<dbReference type="GO" id="GO:0016877">
    <property type="term" value="F:ligase activity, forming carbon-sulfur bonds"/>
    <property type="evidence" value="ECO:0007669"/>
    <property type="project" value="UniProtKB-ARBA"/>
</dbReference>
<name>A0AAD0SH29_9GAMM</name>
<evidence type="ECO:0000313" key="4">
    <source>
        <dbReference type="Proteomes" id="UP000263881"/>
    </source>
</evidence>
<dbReference type="InterPro" id="IPR042099">
    <property type="entry name" value="ANL_N_sf"/>
</dbReference>
<proteinExistence type="predicted"/>